<feature type="compositionally biased region" description="Acidic residues" evidence="1">
    <location>
        <begin position="56"/>
        <end position="86"/>
    </location>
</feature>
<gene>
    <name evidence="2" type="ORF">Zm00014a_009690</name>
</gene>
<sequence>MSESTVREGDDLAWAHVDDAIGASSSLQGRNFPRRARYESVYSRRCQAAATQEERVMEEEEQGNEGNEQDDEEYMPNDDEEVDDFGESPHNSPTQAGAGREENAMDDLDLGDI</sequence>
<accession>A0A3L6EHP7</accession>
<reference evidence="2" key="1">
    <citation type="journal article" date="2018" name="Nat. Genet.">
        <title>Extensive intraspecific gene order and gene structural variations between Mo17 and other maize genomes.</title>
        <authorList>
            <person name="Sun S."/>
            <person name="Zhou Y."/>
            <person name="Chen J."/>
            <person name="Shi J."/>
            <person name="Zhao H."/>
            <person name="Zhao H."/>
            <person name="Song W."/>
            <person name="Zhang M."/>
            <person name="Cui Y."/>
            <person name="Dong X."/>
            <person name="Liu H."/>
            <person name="Ma X."/>
            <person name="Jiao Y."/>
            <person name="Wang B."/>
            <person name="Wei X."/>
            <person name="Stein J.C."/>
            <person name="Glaubitz J.C."/>
            <person name="Lu F."/>
            <person name="Yu G."/>
            <person name="Liang C."/>
            <person name="Fengler K."/>
            <person name="Li B."/>
            <person name="Rafalski A."/>
            <person name="Schnable P.S."/>
            <person name="Ware D.H."/>
            <person name="Buckler E.S."/>
            <person name="Lai J."/>
        </authorList>
    </citation>
    <scope>NUCLEOTIDE SEQUENCE [LARGE SCALE GENOMIC DNA]</scope>
    <source>
        <tissue evidence="2">Seedling</tissue>
    </source>
</reference>
<protein>
    <submittedName>
        <fullName evidence="2">Uncharacterized protein</fullName>
    </submittedName>
</protein>
<feature type="region of interest" description="Disordered" evidence="1">
    <location>
        <begin position="47"/>
        <end position="113"/>
    </location>
</feature>
<evidence type="ECO:0000313" key="2">
    <source>
        <dbReference type="EMBL" id="PWZ20330.1"/>
    </source>
</evidence>
<feature type="compositionally biased region" description="Acidic residues" evidence="1">
    <location>
        <begin position="104"/>
        <end position="113"/>
    </location>
</feature>
<evidence type="ECO:0000256" key="1">
    <source>
        <dbReference type="SAM" id="MobiDB-lite"/>
    </source>
</evidence>
<dbReference type="Proteomes" id="UP000251960">
    <property type="component" value="Chromosome 5"/>
</dbReference>
<proteinExistence type="predicted"/>
<name>A0A3L6EHP7_MAIZE</name>
<organism evidence="2">
    <name type="scientific">Zea mays</name>
    <name type="common">Maize</name>
    <dbReference type="NCBI Taxonomy" id="4577"/>
    <lineage>
        <taxon>Eukaryota</taxon>
        <taxon>Viridiplantae</taxon>
        <taxon>Streptophyta</taxon>
        <taxon>Embryophyta</taxon>
        <taxon>Tracheophyta</taxon>
        <taxon>Spermatophyta</taxon>
        <taxon>Magnoliopsida</taxon>
        <taxon>Liliopsida</taxon>
        <taxon>Poales</taxon>
        <taxon>Poaceae</taxon>
        <taxon>PACMAD clade</taxon>
        <taxon>Panicoideae</taxon>
        <taxon>Andropogonodae</taxon>
        <taxon>Andropogoneae</taxon>
        <taxon>Tripsacinae</taxon>
        <taxon>Zea</taxon>
    </lineage>
</organism>
<comment type="caution">
    <text evidence="2">The sequence shown here is derived from an EMBL/GenBank/DDBJ whole genome shotgun (WGS) entry which is preliminary data.</text>
</comment>
<dbReference type="AlphaFoldDB" id="A0A3L6EHP7"/>
<dbReference type="EMBL" id="NCVQ01000006">
    <property type="protein sequence ID" value="PWZ20330.1"/>
    <property type="molecule type" value="Genomic_DNA"/>
</dbReference>